<proteinExistence type="predicted"/>
<evidence type="ECO:0000313" key="3">
    <source>
        <dbReference type="Proteomes" id="UP000292734"/>
    </source>
</evidence>
<evidence type="ECO:0000313" key="2">
    <source>
        <dbReference type="EMBL" id="RYM02974.1"/>
    </source>
</evidence>
<dbReference type="AlphaFoldDB" id="A0A4Q4J9B4"/>
<dbReference type="RefSeq" id="WP_129965278.1">
    <property type="nucleotide sequence ID" value="NZ_JACBZE010000001.1"/>
</dbReference>
<sequence>MTTADLKADLRKKMGALLKASGEVRIAEEARVSLLDDEIREAQTWAFRRAAYHERDRRCYRLGSAFEPGGGLDLDDVALTGLDCLGIRGVLLVAATARRHPNLPLSGILKKLFASEAGQQIRAWGAWRRWHWLSDLYRAETETFLNSKKGKDPVQRWRSGKPTAAQGHIIREIARLLQIDRPEFARRGDAFEWIKAAGGNPRFREPPSLPDLPETGE</sequence>
<comment type="caution">
    <text evidence="2">The sequence shown here is derived from an EMBL/GenBank/DDBJ whole genome shotgun (WGS) entry which is preliminary data.</text>
</comment>
<accession>A0A4Q4J9B4</accession>
<gene>
    <name evidence="2" type="ORF">EWH08_00160</name>
</gene>
<reference evidence="2 3" key="1">
    <citation type="submission" date="2019-02" db="EMBL/GenBank/DDBJ databases">
        <authorList>
            <person name="Feng G."/>
        </authorList>
    </citation>
    <scope>NUCLEOTIDE SEQUENCE [LARGE SCALE GENOMIC DNA]</scope>
    <source>
        <strain evidence="2 3">DSM 26779</strain>
    </source>
</reference>
<dbReference type="EMBL" id="SEOM01000001">
    <property type="protein sequence ID" value="RYM02974.1"/>
    <property type="molecule type" value="Genomic_DNA"/>
</dbReference>
<evidence type="ECO:0000256" key="1">
    <source>
        <dbReference type="SAM" id="MobiDB-lite"/>
    </source>
</evidence>
<protein>
    <submittedName>
        <fullName evidence="2">Uncharacterized protein</fullName>
    </submittedName>
</protein>
<organism evidence="2 3">
    <name type="scientific">Sphingobium indicum</name>
    <dbReference type="NCBI Taxonomy" id="332055"/>
    <lineage>
        <taxon>Bacteria</taxon>
        <taxon>Pseudomonadati</taxon>
        <taxon>Pseudomonadota</taxon>
        <taxon>Alphaproteobacteria</taxon>
        <taxon>Sphingomonadales</taxon>
        <taxon>Sphingomonadaceae</taxon>
        <taxon>Sphingobium</taxon>
    </lineage>
</organism>
<dbReference type="Proteomes" id="UP000292734">
    <property type="component" value="Unassembled WGS sequence"/>
</dbReference>
<name>A0A4Q4J9B4_9SPHN</name>
<feature type="region of interest" description="Disordered" evidence="1">
    <location>
        <begin position="197"/>
        <end position="217"/>
    </location>
</feature>